<dbReference type="PANTHER" id="PTHR19944:SF86">
    <property type="entry name" value="HLA CLASS II HISTOCOMPATIBILITY ANTIGEN, DR ALPHA CHAIN"/>
    <property type="match status" value="1"/>
</dbReference>
<protein>
    <submittedName>
        <fullName evidence="4">H-2 class II histocompatibility antigen, A-Q alpha chain-like</fullName>
    </submittedName>
</protein>
<evidence type="ECO:0000259" key="3">
    <source>
        <dbReference type="PROSITE" id="PS50835"/>
    </source>
</evidence>
<evidence type="ECO:0000256" key="2">
    <source>
        <dbReference type="SAM" id="Phobius"/>
    </source>
</evidence>
<name>A0A3P9N818_POERE</name>
<dbReference type="Proteomes" id="UP000242638">
    <property type="component" value="Unassembled WGS sequence"/>
</dbReference>
<dbReference type="Pfam" id="PF07654">
    <property type="entry name" value="C1-set"/>
    <property type="match status" value="1"/>
</dbReference>
<sequence>MRYVSLVLCTVMKDHRLCHSVGCFDSGETLLYLSLDNDEVFYADFRDGVLVWDNKIPSILHVEYAYKYAKTHQFLCKSAIAKWRPDSTATRDKDPPVVAIYPRDEVTEEEENTLICFINNFFPPSLKVTWTKNDKQVKEQDPFIETLSNSDGTFHVFSYLNFVPKQGDIYSCSVEHEALEDPKTRFWEVEINHASIAPAVFCGLGLTFGLLGVAVGTFYLVKGSCSCTL</sequence>
<dbReference type="Gene3D" id="2.60.40.10">
    <property type="entry name" value="Immunoglobulins"/>
    <property type="match status" value="1"/>
</dbReference>
<dbReference type="InterPro" id="IPR013783">
    <property type="entry name" value="Ig-like_fold"/>
</dbReference>
<proteinExistence type="predicted"/>
<feature type="domain" description="Ig-like" evidence="3">
    <location>
        <begin position="95"/>
        <end position="192"/>
    </location>
</feature>
<dbReference type="AlphaFoldDB" id="A0A3P9N818"/>
<dbReference type="InterPro" id="IPR003006">
    <property type="entry name" value="Ig/MHC_CS"/>
</dbReference>
<dbReference type="InterPro" id="IPR007110">
    <property type="entry name" value="Ig-like_dom"/>
</dbReference>
<keyword evidence="5" id="KW-1185">Reference proteome</keyword>
<keyword evidence="2" id="KW-0812">Transmembrane</keyword>
<keyword evidence="1" id="KW-0393">Immunoglobulin domain</keyword>
<dbReference type="InterPro" id="IPR003597">
    <property type="entry name" value="Ig_C1-set"/>
</dbReference>
<keyword evidence="2" id="KW-1133">Transmembrane helix</keyword>
<dbReference type="PROSITE" id="PS00290">
    <property type="entry name" value="IG_MHC"/>
    <property type="match status" value="1"/>
</dbReference>
<reference evidence="5" key="1">
    <citation type="submission" date="2013-11" db="EMBL/GenBank/DDBJ databases">
        <title>The genomic landscape of the Guanapo guppy.</title>
        <authorList>
            <person name="Kuenstner A."/>
            <person name="Dreyer C."/>
        </authorList>
    </citation>
    <scope>NUCLEOTIDE SEQUENCE</scope>
    <source>
        <strain evidence="5">Guanapo</strain>
    </source>
</reference>
<dbReference type="PROSITE" id="PS50835">
    <property type="entry name" value="IG_LIKE"/>
    <property type="match status" value="1"/>
</dbReference>
<dbReference type="SMART" id="SM00407">
    <property type="entry name" value="IGc1"/>
    <property type="match status" value="1"/>
</dbReference>
<evidence type="ECO:0000256" key="1">
    <source>
        <dbReference type="ARBA" id="ARBA00023319"/>
    </source>
</evidence>
<reference evidence="4" key="3">
    <citation type="submission" date="2025-09" db="UniProtKB">
        <authorList>
            <consortium name="Ensembl"/>
        </authorList>
    </citation>
    <scope>IDENTIFICATION</scope>
    <source>
        <strain evidence="4">Guanapo</strain>
    </source>
</reference>
<evidence type="ECO:0000313" key="5">
    <source>
        <dbReference type="Proteomes" id="UP000242638"/>
    </source>
</evidence>
<reference evidence="4" key="2">
    <citation type="submission" date="2025-08" db="UniProtKB">
        <authorList>
            <consortium name="Ensembl"/>
        </authorList>
    </citation>
    <scope>IDENTIFICATION</scope>
    <source>
        <strain evidence="4">Guanapo</strain>
    </source>
</reference>
<dbReference type="Bgee" id="ENSPREG00000002894">
    <property type="expression patterns" value="Expressed in head"/>
</dbReference>
<dbReference type="PANTHER" id="PTHR19944">
    <property type="entry name" value="MHC CLASS II-RELATED"/>
    <property type="match status" value="1"/>
</dbReference>
<dbReference type="InterPro" id="IPR050160">
    <property type="entry name" value="MHC/Immunoglobulin"/>
</dbReference>
<accession>A0A3P9N818</accession>
<feature type="transmembrane region" description="Helical" evidence="2">
    <location>
        <begin position="196"/>
        <end position="221"/>
    </location>
</feature>
<dbReference type="GeneTree" id="ENSGT00940000161847"/>
<keyword evidence="2" id="KW-0472">Membrane</keyword>
<evidence type="ECO:0000313" key="4">
    <source>
        <dbReference type="Ensembl" id="ENSPREP00000005704.1"/>
    </source>
</evidence>
<dbReference type="SUPFAM" id="SSF48726">
    <property type="entry name" value="Immunoglobulin"/>
    <property type="match status" value="1"/>
</dbReference>
<organism evidence="4 5">
    <name type="scientific">Poecilia reticulata</name>
    <name type="common">Guppy</name>
    <name type="synonym">Acanthophacelus reticulatus</name>
    <dbReference type="NCBI Taxonomy" id="8081"/>
    <lineage>
        <taxon>Eukaryota</taxon>
        <taxon>Metazoa</taxon>
        <taxon>Chordata</taxon>
        <taxon>Craniata</taxon>
        <taxon>Vertebrata</taxon>
        <taxon>Euteleostomi</taxon>
        <taxon>Actinopterygii</taxon>
        <taxon>Neopterygii</taxon>
        <taxon>Teleostei</taxon>
        <taxon>Neoteleostei</taxon>
        <taxon>Acanthomorphata</taxon>
        <taxon>Ovalentaria</taxon>
        <taxon>Atherinomorphae</taxon>
        <taxon>Cyprinodontiformes</taxon>
        <taxon>Poeciliidae</taxon>
        <taxon>Poeciliinae</taxon>
        <taxon>Poecilia</taxon>
    </lineage>
</organism>
<dbReference type="Ensembl" id="ENSPRET00000005784.1">
    <property type="protein sequence ID" value="ENSPREP00000005704.1"/>
    <property type="gene ID" value="ENSPREG00000002894.1"/>
</dbReference>
<dbReference type="InterPro" id="IPR036179">
    <property type="entry name" value="Ig-like_dom_sf"/>
</dbReference>